<dbReference type="PIRSF" id="PIRSF016838">
    <property type="entry name" value="PafC"/>
    <property type="match status" value="1"/>
</dbReference>
<feature type="domain" description="WYL" evidence="1">
    <location>
        <begin position="147"/>
        <end position="213"/>
    </location>
</feature>
<dbReference type="InterPro" id="IPR028349">
    <property type="entry name" value="PafC-like"/>
</dbReference>
<dbReference type="STRING" id="1193182.BN11_1790006"/>
<dbReference type="Pfam" id="PF19187">
    <property type="entry name" value="HTH_PafC"/>
    <property type="match status" value="1"/>
</dbReference>
<gene>
    <name evidence="4" type="ORF">BN11_1790006</name>
</gene>
<comment type="caution">
    <text evidence="4">The sequence shown here is derived from an EMBL/GenBank/DDBJ whole genome shotgun (WGS) entry which is preliminary data.</text>
</comment>
<name>W6K2J3_9MICO</name>
<reference evidence="4 5" key="1">
    <citation type="journal article" date="2013" name="ISME J.">
        <title>A metabolic model for members of the genus Tetrasphaera involved in enhanced biological phosphorus removal.</title>
        <authorList>
            <person name="Kristiansen R."/>
            <person name="Nguyen H.T.T."/>
            <person name="Saunders A.M."/>
            <person name="Nielsen J.L."/>
            <person name="Wimmer R."/>
            <person name="Le V.Q."/>
            <person name="McIlroy S.J."/>
            <person name="Petrovski S."/>
            <person name="Seviour R.J."/>
            <person name="Calteau A."/>
            <person name="Nielsen K.L."/>
            <person name="Nielsen P.H."/>
        </authorList>
    </citation>
    <scope>NUCLEOTIDE SEQUENCE [LARGE SCALE GENOMIC DNA]</scope>
    <source>
        <strain evidence="4 5">Ben110</strain>
    </source>
</reference>
<dbReference type="PANTHER" id="PTHR34580">
    <property type="match status" value="1"/>
</dbReference>
<dbReference type="PANTHER" id="PTHR34580:SF1">
    <property type="entry name" value="PROTEIN PAFC"/>
    <property type="match status" value="1"/>
</dbReference>
<dbReference type="EMBL" id="CAJA01000089">
    <property type="protein sequence ID" value="CCH72579.1"/>
    <property type="molecule type" value="Genomic_DNA"/>
</dbReference>
<dbReference type="OrthoDB" id="3268930at2"/>
<dbReference type="InterPro" id="IPR057727">
    <property type="entry name" value="WCX_dom"/>
</dbReference>
<evidence type="ECO:0000259" key="3">
    <source>
        <dbReference type="Pfam" id="PF25583"/>
    </source>
</evidence>
<dbReference type="Pfam" id="PF25583">
    <property type="entry name" value="WCX"/>
    <property type="match status" value="1"/>
</dbReference>
<accession>W6K2J3</accession>
<evidence type="ECO:0000259" key="2">
    <source>
        <dbReference type="Pfam" id="PF19187"/>
    </source>
</evidence>
<protein>
    <recommendedName>
        <fullName evidence="6">Proteasome accessory factor C</fullName>
    </recommendedName>
</protein>
<dbReference type="InterPro" id="IPR043839">
    <property type="entry name" value="PafC_HTH"/>
</dbReference>
<sequence length="318" mass="34305">MTPEGASGRLARLLSIVPWLVNRQGVDITHAAAELGVTEAQLRDDLELLFMCGYGSMTDELIDVSTEGGRILISNADTIAQPLRLTRAEALTLMVGLRALLGAEGVADSTVIERTLAKLDEAAASAGDVAGKVEAVLADDSAEHVREVVADALRRGRRLQLRYLVPARDESTDRAVDPMRLVSLDGRWYLEGWCHRAEDTRLFRLDRVEDIEVLDADGTPPAGARARDLAAGTFVASQRDPLVTLELRPGWEWVGEYYPTESLARADGVTTVTLRVGDREWVRRLALRAGGGVLVREPADLAAEVAGSARAALAAYGA</sequence>
<keyword evidence="5" id="KW-1185">Reference proteome</keyword>
<evidence type="ECO:0000313" key="5">
    <source>
        <dbReference type="Proteomes" id="UP000035763"/>
    </source>
</evidence>
<evidence type="ECO:0008006" key="6">
    <source>
        <dbReference type="Google" id="ProtNLM"/>
    </source>
</evidence>
<dbReference type="Proteomes" id="UP000035763">
    <property type="component" value="Unassembled WGS sequence"/>
</dbReference>
<organism evidence="4 5">
    <name type="scientific">Nostocoides australiense Ben110</name>
    <dbReference type="NCBI Taxonomy" id="1193182"/>
    <lineage>
        <taxon>Bacteria</taxon>
        <taxon>Bacillati</taxon>
        <taxon>Actinomycetota</taxon>
        <taxon>Actinomycetes</taxon>
        <taxon>Micrococcales</taxon>
        <taxon>Intrasporangiaceae</taxon>
        <taxon>Nostocoides</taxon>
    </lineage>
</organism>
<dbReference type="PROSITE" id="PS52050">
    <property type="entry name" value="WYL"/>
    <property type="match status" value="1"/>
</dbReference>
<proteinExistence type="predicted"/>
<dbReference type="RefSeq" id="WP_048698040.1">
    <property type="nucleotide sequence ID" value="NZ_HG764815.1"/>
</dbReference>
<feature type="domain" description="WCX" evidence="3">
    <location>
        <begin position="243"/>
        <end position="313"/>
    </location>
</feature>
<dbReference type="AlphaFoldDB" id="W6K2J3"/>
<dbReference type="InterPro" id="IPR026881">
    <property type="entry name" value="WYL_dom"/>
</dbReference>
<evidence type="ECO:0000313" key="4">
    <source>
        <dbReference type="EMBL" id="CCH72579.1"/>
    </source>
</evidence>
<evidence type="ECO:0000259" key="1">
    <source>
        <dbReference type="Pfam" id="PF13280"/>
    </source>
</evidence>
<feature type="domain" description="PafC HTH" evidence="2">
    <location>
        <begin position="9"/>
        <end position="120"/>
    </location>
</feature>
<dbReference type="Pfam" id="PF13280">
    <property type="entry name" value="WYL"/>
    <property type="match status" value="1"/>
</dbReference>
<dbReference type="InterPro" id="IPR051534">
    <property type="entry name" value="CBASS_pafABC_assoc_protein"/>
</dbReference>